<dbReference type="Proteomes" id="UP001060215">
    <property type="component" value="Chromosome 6"/>
</dbReference>
<protein>
    <submittedName>
        <fullName evidence="1">3'-hydroxy-N-methyl-(S)-coclaurine 4'-O-methyltransferase 2</fullName>
    </submittedName>
</protein>
<name>A0ACC0IDY3_9ERIC</name>
<keyword evidence="2" id="KW-1185">Reference proteome</keyword>
<evidence type="ECO:0000313" key="1">
    <source>
        <dbReference type="EMBL" id="KAI8023154.1"/>
    </source>
</evidence>
<comment type="caution">
    <text evidence="1">The sequence shown here is derived from an EMBL/GenBank/DDBJ whole genome shotgun (WGS) entry which is preliminary data.</text>
</comment>
<proteinExistence type="predicted"/>
<sequence>MACNARVSVPAMIDDCSNLLDGLDSLVDVGGGNGTTLRVLIKACPWIRGINFDLPHVVSEAADFVGDENVGGDMFESVPKADAAILKIWLLQRILTVAVAVAVVGGSAKNFRALSTGGDHRFTSLSPTDRFHHCLHTFFTSKNMAAA</sequence>
<organism evidence="1 2">
    <name type="scientific">Camellia lanceoleosa</name>
    <dbReference type="NCBI Taxonomy" id="1840588"/>
    <lineage>
        <taxon>Eukaryota</taxon>
        <taxon>Viridiplantae</taxon>
        <taxon>Streptophyta</taxon>
        <taxon>Embryophyta</taxon>
        <taxon>Tracheophyta</taxon>
        <taxon>Spermatophyta</taxon>
        <taxon>Magnoliopsida</taxon>
        <taxon>eudicotyledons</taxon>
        <taxon>Gunneridae</taxon>
        <taxon>Pentapetalae</taxon>
        <taxon>asterids</taxon>
        <taxon>Ericales</taxon>
        <taxon>Theaceae</taxon>
        <taxon>Camellia</taxon>
    </lineage>
</organism>
<evidence type="ECO:0000313" key="2">
    <source>
        <dbReference type="Proteomes" id="UP001060215"/>
    </source>
</evidence>
<dbReference type="EMBL" id="CM045763">
    <property type="protein sequence ID" value="KAI8023154.1"/>
    <property type="molecule type" value="Genomic_DNA"/>
</dbReference>
<gene>
    <name evidence="1" type="ORF">LOK49_LG03G03851</name>
</gene>
<accession>A0ACC0IDY3</accession>
<reference evidence="1 2" key="1">
    <citation type="journal article" date="2022" name="Plant J.">
        <title>Chromosome-level genome of Camellia lanceoleosa provides a valuable resource for understanding genome evolution and self-incompatibility.</title>
        <authorList>
            <person name="Gong W."/>
            <person name="Xiao S."/>
            <person name="Wang L."/>
            <person name="Liao Z."/>
            <person name="Chang Y."/>
            <person name="Mo W."/>
            <person name="Hu G."/>
            <person name="Li W."/>
            <person name="Zhao G."/>
            <person name="Zhu H."/>
            <person name="Hu X."/>
            <person name="Ji K."/>
            <person name="Xiang X."/>
            <person name="Song Q."/>
            <person name="Yuan D."/>
            <person name="Jin S."/>
            <person name="Zhang L."/>
        </authorList>
    </citation>
    <scope>NUCLEOTIDE SEQUENCE [LARGE SCALE GENOMIC DNA]</scope>
    <source>
        <strain evidence="1">SQ_2022a</strain>
    </source>
</reference>